<gene>
    <name evidence="2" type="ORF">BKD09_42050</name>
</gene>
<evidence type="ECO:0000256" key="1">
    <source>
        <dbReference type="SAM" id="MobiDB-lite"/>
    </source>
</evidence>
<organism evidence="2 3">
    <name type="scientific">Bradyrhizobium japonicum</name>
    <dbReference type="NCBI Taxonomy" id="375"/>
    <lineage>
        <taxon>Bacteria</taxon>
        <taxon>Pseudomonadati</taxon>
        <taxon>Pseudomonadota</taxon>
        <taxon>Alphaproteobacteria</taxon>
        <taxon>Hyphomicrobiales</taxon>
        <taxon>Nitrobacteraceae</taxon>
        <taxon>Bradyrhizobium</taxon>
    </lineage>
</organism>
<sequence>MCVDEKSQIQALDRSQPILPMRPGQPVEGATITKGTAPHRCSPPSMLRPDGASANATDTAEFPKFLDEIEAAVRGERSRQTAIGVR</sequence>
<protein>
    <submittedName>
        <fullName evidence="2">IS630 family transposase</fullName>
    </submittedName>
</protein>
<reference evidence="2 3" key="1">
    <citation type="submission" date="2016-11" db="EMBL/GenBank/DDBJ databases">
        <title>Complete Genome Sequence of Bradyrhizobium sp. strain J5, an isolated from soybean nodule in Hokkaido.</title>
        <authorList>
            <person name="Kanehara K."/>
        </authorList>
    </citation>
    <scope>NUCLEOTIDE SEQUENCE [LARGE SCALE GENOMIC DNA]</scope>
    <source>
        <strain evidence="2 3">J5</strain>
    </source>
</reference>
<dbReference type="EMBL" id="CP017637">
    <property type="protein sequence ID" value="APG14926.1"/>
    <property type="molecule type" value="Genomic_DNA"/>
</dbReference>
<dbReference type="Proteomes" id="UP000181962">
    <property type="component" value="Chromosome"/>
</dbReference>
<accession>A0A1L3FNP6</accession>
<feature type="region of interest" description="Disordered" evidence="1">
    <location>
        <begin position="1"/>
        <end position="59"/>
    </location>
</feature>
<evidence type="ECO:0000313" key="2">
    <source>
        <dbReference type="EMBL" id="APG14926.1"/>
    </source>
</evidence>
<evidence type="ECO:0000313" key="3">
    <source>
        <dbReference type="Proteomes" id="UP000181962"/>
    </source>
</evidence>
<proteinExistence type="predicted"/>
<name>A0A1L3FNP6_BRAJP</name>
<dbReference type="AlphaFoldDB" id="A0A1L3FNP6"/>